<feature type="binding site" evidence="5">
    <location>
        <position position="109"/>
    </location>
    <ligand>
        <name>substrate</name>
    </ligand>
</feature>
<dbReference type="FunFam" id="3.20.20.100:FF:000006">
    <property type="entry name" value="Aldo-keto reductase family 1 member A1"/>
    <property type="match status" value="1"/>
</dbReference>
<dbReference type="PROSITE" id="PS00063">
    <property type="entry name" value="ALDOKETO_REDUCTASE_3"/>
    <property type="match status" value="1"/>
</dbReference>
<evidence type="ECO:0000256" key="5">
    <source>
        <dbReference type="PIRSR" id="PIRSR000097-2"/>
    </source>
</evidence>
<name>A0A7W6REB2_9PROT</name>
<dbReference type="RefSeq" id="WP_184045517.1">
    <property type="nucleotide sequence ID" value="NZ_JACIGK010000017.1"/>
</dbReference>
<feature type="active site" description="Proton donor" evidence="4">
    <location>
        <position position="48"/>
    </location>
</feature>
<dbReference type="EC" id="1.1.1.2" evidence="8"/>
<evidence type="ECO:0000313" key="8">
    <source>
        <dbReference type="EMBL" id="MBB4266775.1"/>
    </source>
</evidence>
<evidence type="ECO:0000256" key="4">
    <source>
        <dbReference type="PIRSR" id="PIRSR000097-1"/>
    </source>
</evidence>
<dbReference type="PIRSF" id="PIRSF000097">
    <property type="entry name" value="AKR"/>
    <property type="match status" value="1"/>
</dbReference>
<keyword evidence="9" id="KW-1185">Reference proteome</keyword>
<evidence type="ECO:0000313" key="9">
    <source>
        <dbReference type="Proteomes" id="UP000554286"/>
    </source>
</evidence>
<protein>
    <submittedName>
        <fullName evidence="8">Alcohol dehydrogenase (NADP+)</fullName>
        <ecNumber evidence="8">1.1.1.2</ecNumber>
    </submittedName>
</protein>
<dbReference type="AlphaFoldDB" id="A0A7W6REB2"/>
<organism evidence="8 9">
    <name type="scientific">Roseospira visakhapatnamensis</name>
    <dbReference type="NCBI Taxonomy" id="390880"/>
    <lineage>
        <taxon>Bacteria</taxon>
        <taxon>Pseudomonadati</taxon>
        <taxon>Pseudomonadota</taxon>
        <taxon>Alphaproteobacteria</taxon>
        <taxon>Rhodospirillales</taxon>
        <taxon>Rhodospirillaceae</taxon>
        <taxon>Roseospira</taxon>
    </lineage>
</organism>
<dbReference type="PRINTS" id="PR00069">
    <property type="entry name" value="ALDKETRDTASE"/>
</dbReference>
<evidence type="ECO:0000256" key="2">
    <source>
        <dbReference type="ARBA" id="ARBA00022857"/>
    </source>
</evidence>
<dbReference type="InterPro" id="IPR036812">
    <property type="entry name" value="NAD(P)_OxRdtase_dom_sf"/>
</dbReference>
<dbReference type="Pfam" id="PF00248">
    <property type="entry name" value="Aldo_ket_red"/>
    <property type="match status" value="1"/>
</dbReference>
<evidence type="ECO:0000256" key="6">
    <source>
        <dbReference type="PIRSR" id="PIRSR000097-3"/>
    </source>
</evidence>
<dbReference type="InterPro" id="IPR023210">
    <property type="entry name" value="NADP_OxRdtase_dom"/>
</dbReference>
<gene>
    <name evidence="8" type="ORF">GGD89_002411</name>
</gene>
<accession>A0A7W6REB2</accession>
<dbReference type="SUPFAM" id="SSF51430">
    <property type="entry name" value="NAD(P)-linked oxidoreductase"/>
    <property type="match status" value="1"/>
</dbReference>
<keyword evidence="2" id="KW-0521">NADP</keyword>
<feature type="site" description="Lowers pKa of active site Tyr" evidence="6">
    <location>
        <position position="76"/>
    </location>
</feature>
<dbReference type="InterPro" id="IPR018170">
    <property type="entry name" value="Aldo/ket_reductase_CS"/>
</dbReference>
<evidence type="ECO:0000256" key="1">
    <source>
        <dbReference type="ARBA" id="ARBA00007905"/>
    </source>
</evidence>
<dbReference type="InterPro" id="IPR044496">
    <property type="entry name" value="AKR3G"/>
</dbReference>
<dbReference type="Gene3D" id="3.20.20.100">
    <property type="entry name" value="NADP-dependent oxidoreductase domain"/>
    <property type="match status" value="1"/>
</dbReference>
<proteinExistence type="inferred from homology"/>
<dbReference type="PROSITE" id="PS00798">
    <property type="entry name" value="ALDOKETO_REDUCTASE_1"/>
    <property type="match status" value="1"/>
</dbReference>
<comment type="caution">
    <text evidence="8">The sequence shown here is derived from an EMBL/GenBank/DDBJ whole genome shotgun (WGS) entry which is preliminary data.</text>
</comment>
<dbReference type="Proteomes" id="UP000554286">
    <property type="component" value="Unassembled WGS sequence"/>
</dbReference>
<keyword evidence="3 8" id="KW-0560">Oxidoreductase</keyword>
<comment type="similarity">
    <text evidence="1">Belongs to the aldo/keto reductase family.</text>
</comment>
<dbReference type="InterPro" id="IPR020471">
    <property type="entry name" value="AKR"/>
</dbReference>
<dbReference type="CDD" id="cd19123">
    <property type="entry name" value="AKR_AKR3G1"/>
    <property type="match status" value="1"/>
</dbReference>
<reference evidence="8 9" key="1">
    <citation type="submission" date="2020-08" db="EMBL/GenBank/DDBJ databases">
        <title>Genome sequencing of Purple Non-Sulfur Bacteria from various extreme environments.</title>
        <authorList>
            <person name="Mayer M."/>
        </authorList>
    </citation>
    <scope>NUCLEOTIDE SEQUENCE [LARGE SCALE GENOMIC DNA]</scope>
    <source>
        <strain evidence="8 9">JA131</strain>
    </source>
</reference>
<evidence type="ECO:0000256" key="3">
    <source>
        <dbReference type="ARBA" id="ARBA00023002"/>
    </source>
</evidence>
<sequence length="317" mass="34205">MQSVPFANGDTMPQLGLGTWKADPGVVGAAVTEALRLGYRHIDCARIYGNEAEVGRALADAFRGGLKRDDVWITSKLWNDAHAPDDVRPALERTLADLGLDHLDLYLIHWPIAHKPGVTMPQTGEDYVHPDDLPLSTTWAAMETLVDAGLTRHIGVSNCSVPRLRALVDGARRAPEVNQIELHPYLQQPAMMAYCRQAGVHLTAYSPLGSSDRPAHLRGAAEPVLLQDPTVAAVATRHGATPAQVLLAWALRRGTSVIPKSVNPARLAQNLAAADLVLGDEDVAALAALDRQYRYVSGSFWVLPGGPHTLETLWGDA</sequence>
<feature type="domain" description="NADP-dependent oxidoreductase" evidence="7">
    <location>
        <begin position="15"/>
        <end position="290"/>
    </location>
</feature>
<dbReference type="GO" id="GO:0008106">
    <property type="term" value="F:alcohol dehydrogenase (NADP+) activity"/>
    <property type="evidence" value="ECO:0007669"/>
    <property type="project" value="UniProtKB-EC"/>
</dbReference>
<dbReference type="PANTHER" id="PTHR11732">
    <property type="entry name" value="ALDO/KETO REDUCTASE"/>
    <property type="match status" value="1"/>
</dbReference>
<evidence type="ECO:0000259" key="7">
    <source>
        <dbReference type="Pfam" id="PF00248"/>
    </source>
</evidence>
<dbReference type="EMBL" id="JACIGK010000017">
    <property type="protein sequence ID" value="MBB4266775.1"/>
    <property type="molecule type" value="Genomic_DNA"/>
</dbReference>